<proteinExistence type="predicted"/>
<feature type="chain" id="PRO_5043946312" evidence="1">
    <location>
        <begin position="20"/>
        <end position="1071"/>
    </location>
</feature>
<dbReference type="Gene3D" id="3.60.10.10">
    <property type="entry name" value="Endonuclease/exonuclease/phosphatase"/>
    <property type="match status" value="1"/>
</dbReference>
<dbReference type="InterPro" id="IPR036691">
    <property type="entry name" value="Endo/exonu/phosph_ase_sf"/>
</dbReference>
<evidence type="ECO:0000256" key="1">
    <source>
        <dbReference type="SAM" id="SignalP"/>
    </source>
</evidence>
<keyword evidence="1" id="KW-0732">Signal</keyword>
<dbReference type="PROSITE" id="PS50878">
    <property type="entry name" value="RT_POL"/>
    <property type="match status" value="1"/>
</dbReference>
<dbReference type="InterPro" id="IPR000477">
    <property type="entry name" value="RT_dom"/>
</dbReference>
<dbReference type="CDD" id="cd01650">
    <property type="entry name" value="RT_nLTR_like"/>
    <property type="match status" value="1"/>
</dbReference>
<dbReference type="InterPro" id="IPR043502">
    <property type="entry name" value="DNA/RNA_pol_sf"/>
</dbReference>
<dbReference type="AlphaFoldDB" id="A0AAW2IVZ3"/>
<feature type="domain" description="Reverse transcriptase" evidence="2">
    <location>
        <begin position="414"/>
        <end position="693"/>
    </location>
</feature>
<dbReference type="EMBL" id="JACGWJ010000960">
    <property type="protein sequence ID" value="KAL0286396.1"/>
    <property type="molecule type" value="Genomic_DNA"/>
</dbReference>
<gene>
    <name evidence="3" type="ORF">Sradi_7149400</name>
</gene>
<accession>A0AAW2IVZ3</accession>
<comment type="caution">
    <text evidence="3">The sequence shown here is derived from an EMBL/GenBank/DDBJ whole genome shotgun (WGS) entry which is preliminary data.</text>
</comment>
<dbReference type="PANTHER" id="PTHR33116:SF76">
    <property type="entry name" value="DUF4283 DOMAIN-CONTAINING PROTEIN"/>
    <property type="match status" value="1"/>
</dbReference>
<dbReference type="SUPFAM" id="SSF56672">
    <property type="entry name" value="DNA/RNA polymerases"/>
    <property type="match status" value="1"/>
</dbReference>
<organism evidence="3">
    <name type="scientific">Sesamum radiatum</name>
    <name type="common">Black benniseed</name>
    <dbReference type="NCBI Taxonomy" id="300843"/>
    <lineage>
        <taxon>Eukaryota</taxon>
        <taxon>Viridiplantae</taxon>
        <taxon>Streptophyta</taxon>
        <taxon>Embryophyta</taxon>
        <taxon>Tracheophyta</taxon>
        <taxon>Spermatophyta</taxon>
        <taxon>Magnoliopsida</taxon>
        <taxon>eudicotyledons</taxon>
        <taxon>Gunneridae</taxon>
        <taxon>Pentapetalae</taxon>
        <taxon>asterids</taxon>
        <taxon>lamiids</taxon>
        <taxon>Lamiales</taxon>
        <taxon>Pedaliaceae</taxon>
        <taxon>Sesamum</taxon>
    </lineage>
</organism>
<feature type="signal peptide" evidence="1">
    <location>
        <begin position="1"/>
        <end position="19"/>
    </location>
</feature>
<dbReference type="SUPFAM" id="SSF56219">
    <property type="entry name" value="DNase I-like"/>
    <property type="match status" value="1"/>
</dbReference>
<name>A0AAW2IVZ3_SESRA</name>
<protein>
    <submittedName>
        <fullName evidence="3">Retrovirus-related Pol polyprotein from type-2 retrotransposable element R2DM</fullName>
    </submittedName>
</protein>
<sequence>MMILLMLIFLNVDSQYVHCRVHFHELHEIILITVVYGANEVSTRRDLWQGLIELAETVGNEPWLVGGDFNAVLDMSEVCGASGDIRVAMNEFNECILQTGLLSLPMQGERFTWHNCSLDGRSLWKRLDRLLANDVWMDRWPNMYYSCLTPRTSDHSPLVLKGDCRNLQVSLFRFDNYLALSPGFLDSVHSIWRHPIVGTRMYSVTRKLKALKPVFRQQRRCKGDLAMNVKLAADFLEVAQNILQLDRHNSLLLLLEHCCRIVYLKASKLEQVMLRQRAKMQWLKGGDQCSRVFFRRVATRRANKRVFQISDDNGNEQTDPTIINNIFVDFFQGLLGGDRIDRAMDLQYLRPWARHILTDDEARTIIRPVTSDEVKTAFFDIEEDKAPGPDGFSSGFFKAAWPVVGEEVSKAIRDFFKTGRLLKQLNATLLTLIPKVRNPQSVAEFRPISCCNVIYKVITKILVSRIREILDHLISPSQNAFVPGRLISDNVLLAQELFSGYNQCRLPPRCALKVDLRKAYDTVEWDFLFATLRMFGFPAVFIGWIKECVTSAHYSVVVNGGVHGFFAGARGLRQGDPMSPYLFVLVMEVLHMILQQFIEQDGEFRYHWRCQDMNLFQLSFADDLLLFCKADMRSVNLFCRGLDLFATLSGLQTNPQKSQLIISKAASGLRESLLAALGFQEGHLPVRYLGLPLISARLSVTDCQSLLQKIDSRIKGWEGIQLSFAGRVQLIKSVLTSFEVYWATAFILPKGIINEMIKRFRTFLWKGTSSSGYPKVAWETVCRPIEEGALVRLRDCSIWTVKDNKGAWGWRKMLSLRHTLMSHIHYRVGRGDSISLWHDPWHPLGPLITRFPRGPQMTRIGILDKLSIVIKEGQWNWPLITDIACVEITHVLPPISEGPDKISWKAKDGSFNTSRAYEIFHPPGPKINHGLTIMAGFAFCARMESLRHMTTFSSHALIPAVASQVSDSRSHFHGPTETGQHGVQWAASRWRGKHVVNAAFRSLLASLVYHIWQERNSRCFQQRSRPPSIVGMLVVEEIRQRIISVPLRHSICSLGLFRLWKIPWPVEGYST</sequence>
<dbReference type="Pfam" id="PF00078">
    <property type="entry name" value="RVT_1"/>
    <property type="match status" value="1"/>
</dbReference>
<evidence type="ECO:0000313" key="3">
    <source>
        <dbReference type="EMBL" id="KAL0286396.1"/>
    </source>
</evidence>
<reference evidence="3" key="2">
    <citation type="journal article" date="2024" name="Plant">
        <title>Genomic evolution and insights into agronomic trait innovations of Sesamum species.</title>
        <authorList>
            <person name="Miao H."/>
            <person name="Wang L."/>
            <person name="Qu L."/>
            <person name="Liu H."/>
            <person name="Sun Y."/>
            <person name="Le M."/>
            <person name="Wang Q."/>
            <person name="Wei S."/>
            <person name="Zheng Y."/>
            <person name="Lin W."/>
            <person name="Duan Y."/>
            <person name="Cao H."/>
            <person name="Xiong S."/>
            <person name="Wang X."/>
            <person name="Wei L."/>
            <person name="Li C."/>
            <person name="Ma Q."/>
            <person name="Ju M."/>
            <person name="Zhao R."/>
            <person name="Li G."/>
            <person name="Mu C."/>
            <person name="Tian Q."/>
            <person name="Mei H."/>
            <person name="Zhang T."/>
            <person name="Gao T."/>
            <person name="Zhang H."/>
        </authorList>
    </citation>
    <scope>NUCLEOTIDE SEQUENCE</scope>
    <source>
        <strain evidence="3">G02</strain>
    </source>
</reference>
<evidence type="ECO:0000259" key="2">
    <source>
        <dbReference type="PROSITE" id="PS50878"/>
    </source>
</evidence>
<reference evidence="3" key="1">
    <citation type="submission" date="2020-06" db="EMBL/GenBank/DDBJ databases">
        <authorList>
            <person name="Li T."/>
            <person name="Hu X."/>
            <person name="Zhang T."/>
            <person name="Song X."/>
            <person name="Zhang H."/>
            <person name="Dai N."/>
            <person name="Sheng W."/>
            <person name="Hou X."/>
            <person name="Wei L."/>
        </authorList>
    </citation>
    <scope>NUCLEOTIDE SEQUENCE</scope>
    <source>
        <strain evidence="3">G02</strain>
        <tissue evidence="3">Leaf</tissue>
    </source>
</reference>
<dbReference type="PANTHER" id="PTHR33116">
    <property type="entry name" value="REVERSE TRANSCRIPTASE ZINC-BINDING DOMAIN-CONTAINING PROTEIN-RELATED-RELATED"/>
    <property type="match status" value="1"/>
</dbReference>